<feature type="transmembrane region" description="Helical" evidence="2">
    <location>
        <begin position="125"/>
        <end position="147"/>
    </location>
</feature>
<proteinExistence type="predicted"/>
<dbReference type="InterPro" id="IPR018764">
    <property type="entry name" value="RskA_C"/>
</dbReference>
<evidence type="ECO:0000313" key="5">
    <source>
        <dbReference type="Proteomes" id="UP001209654"/>
    </source>
</evidence>
<reference evidence="4 5" key="1">
    <citation type="journal article" date="2023" name="Int. J. Syst. Evol. Microbiol.">
        <title>Arthrobacter mangrovi sp. nov., an actinobacterium isolated from the rhizosphere of a mangrove.</title>
        <authorList>
            <person name="Hamada M."/>
            <person name="Saitou S."/>
            <person name="Enomoto N."/>
            <person name="Nanri K."/>
            <person name="Hidaka K."/>
            <person name="Miura T."/>
            <person name="Tamura T."/>
        </authorList>
    </citation>
    <scope>NUCLEOTIDE SEQUENCE [LARGE SCALE GENOMIC DNA]</scope>
    <source>
        <strain evidence="4 5">NBRC 112813</strain>
    </source>
</reference>
<comment type="caution">
    <text evidence="4">The sequence shown here is derived from an EMBL/GenBank/DDBJ whole genome shotgun (WGS) entry which is preliminary data.</text>
</comment>
<name>A0ABQ5MT83_9MICC</name>
<sequence length="261" mass="27539">MPHIDPDLLSLMALGEPVASEADNEHLRTCSACAAEHAALRRAVDAARSQPDPGTLTQPSAGVWTAIHRELALDESLAADPLEPERPREPAEQQEPKEAQEPTSLADRRSASRTRGTGTAPRRNTALWLIAAAAAVVIAAAGISWVVTQQSQTPPLAAARLEPLANFATTGTAEVVERGGERELTVELSDQEASGYQEVWLIKPDLSGLVSLGVMDSRSATFAIPPGLNLAEYPIVDVSDEPLDGNPAHSGVSIVRGSLSL</sequence>
<keyword evidence="2" id="KW-0812">Transmembrane</keyword>
<accession>A0ABQ5MT83</accession>
<evidence type="ECO:0000256" key="1">
    <source>
        <dbReference type="SAM" id="MobiDB-lite"/>
    </source>
</evidence>
<organism evidence="4 5">
    <name type="scientific">Arthrobacter mangrovi</name>
    <dbReference type="NCBI Taxonomy" id="2966350"/>
    <lineage>
        <taxon>Bacteria</taxon>
        <taxon>Bacillati</taxon>
        <taxon>Actinomycetota</taxon>
        <taxon>Actinomycetes</taxon>
        <taxon>Micrococcales</taxon>
        <taxon>Micrococcaceae</taxon>
        <taxon>Arthrobacter</taxon>
    </lineage>
</organism>
<keyword evidence="2" id="KW-0472">Membrane</keyword>
<evidence type="ECO:0000313" key="4">
    <source>
        <dbReference type="EMBL" id="GLB67197.1"/>
    </source>
</evidence>
<dbReference type="EMBL" id="BRVS01000006">
    <property type="protein sequence ID" value="GLB67197.1"/>
    <property type="molecule type" value="Genomic_DNA"/>
</dbReference>
<keyword evidence="2" id="KW-1133">Transmembrane helix</keyword>
<dbReference type="RefSeq" id="WP_264795335.1">
    <property type="nucleotide sequence ID" value="NZ_BRVS01000006.1"/>
</dbReference>
<feature type="compositionally biased region" description="Basic and acidic residues" evidence="1">
    <location>
        <begin position="83"/>
        <end position="110"/>
    </location>
</feature>
<evidence type="ECO:0000259" key="3">
    <source>
        <dbReference type="Pfam" id="PF10099"/>
    </source>
</evidence>
<feature type="region of interest" description="Disordered" evidence="1">
    <location>
        <begin position="79"/>
        <end position="120"/>
    </location>
</feature>
<dbReference type="Proteomes" id="UP001209654">
    <property type="component" value="Unassembled WGS sequence"/>
</dbReference>
<dbReference type="Pfam" id="PF10099">
    <property type="entry name" value="RskA_C"/>
    <property type="match status" value="1"/>
</dbReference>
<feature type="domain" description="Anti-sigma K factor RskA C-terminal" evidence="3">
    <location>
        <begin position="130"/>
        <end position="251"/>
    </location>
</feature>
<protein>
    <recommendedName>
        <fullName evidence="3">Anti-sigma K factor RskA C-terminal domain-containing protein</fullName>
    </recommendedName>
</protein>
<gene>
    <name evidence="4" type="ORF">AHIS1636_16360</name>
</gene>
<evidence type="ECO:0000256" key="2">
    <source>
        <dbReference type="SAM" id="Phobius"/>
    </source>
</evidence>
<keyword evidence="5" id="KW-1185">Reference proteome</keyword>